<evidence type="ECO:0000256" key="2">
    <source>
        <dbReference type="ARBA" id="ARBA00022448"/>
    </source>
</evidence>
<evidence type="ECO:0000313" key="7">
    <source>
        <dbReference type="Proteomes" id="UP000186795"/>
    </source>
</evidence>
<dbReference type="CDD" id="cd13674">
    <property type="entry name" value="PBP2_TRAP_SBP_like_1"/>
    <property type="match status" value="1"/>
</dbReference>
<dbReference type="InterPro" id="IPR018389">
    <property type="entry name" value="DctP_fam"/>
</dbReference>
<gene>
    <name evidence="6" type="ORF">SAMN05421790_10347</name>
</gene>
<evidence type="ECO:0000256" key="5">
    <source>
        <dbReference type="SAM" id="SignalP"/>
    </source>
</evidence>
<proteinExistence type="inferred from homology"/>
<feature type="coiled-coil region" evidence="4">
    <location>
        <begin position="280"/>
        <end position="314"/>
    </location>
</feature>
<name>A0A1N7KFQ1_9BACL</name>
<dbReference type="PANTHER" id="PTHR33376:SF7">
    <property type="entry name" value="C4-DICARBOXYLATE-BINDING PROTEIN DCTB"/>
    <property type="match status" value="1"/>
</dbReference>
<sequence length="344" mass="39798">MKLFISTSILTAFSLIAFFFNPFFQTGGIHDDEQSGLNQQIVIKFSHVVAENTPKGLAAQRFAELAAKKTGGKVKVVVFPNAVLHTDEEELDALLQGDVQMIAPSYSKVTKLIPQWQVLDLPFIFHDSEDVERVFTGPAGNRLLKLLAHKNIKGLALWSNGFKQMTSNRKALIHPEDFRGQTFRIMPSPVLDEQFRLLGAKPVPVPFPEVYQDLEKHQVDGQENTISNIYSKRFYQVQRYLTISNHGYLGYAVLMNKSFWDQLPPPIQHQLSEAMEETTVWMLKQSKRMNEQQLEKLERQADMEITILEEKEKKRWIEQLKPVYDRYRQRFGNELLDEIHPRPE</sequence>
<dbReference type="RefSeq" id="WP_076523988.1">
    <property type="nucleotide sequence ID" value="NZ_CP048103.1"/>
</dbReference>
<feature type="chain" id="PRO_5039641159" evidence="5">
    <location>
        <begin position="18"/>
        <end position="344"/>
    </location>
</feature>
<comment type="similarity">
    <text evidence="1">Belongs to the bacterial solute-binding protein 7 family.</text>
</comment>
<keyword evidence="2" id="KW-0813">Transport</keyword>
<dbReference type="NCBIfam" id="NF037995">
    <property type="entry name" value="TRAP_S1"/>
    <property type="match status" value="1"/>
</dbReference>
<dbReference type="GO" id="GO:0055085">
    <property type="term" value="P:transmembrane transport"/>
    <property type="evidence" value="ECO:0007669"/>
    <property type="project" value="InterPro"/>
</dbReference>
<accession>A0A1N7KFQ1</accession>
<dbReference type="NCBIfam" id="TIGR00787">
    <property type="entry name" value="dctP"/>
    <property type="match status" value="1"/>
</dbReference>
<keyword evidence="7" id="KW-1185">Reference proteome</keyword>
<dbReference type="InterPro" id="IPR004682">
    <property type="entry name" value="TRAP_DctP"/>
</dbReference>
<dbReference type="AlphaFoldDB" id="A0A1N7KFQ1"/>
<evidence type="ECO:0000256" key="4">
    <source>
        <dbReference type="SAM" id="Coils"/>
    </source>
</evidence>
<dbReference type="Proteomes" id="UP000186795">
    <property type="component" value="Unassembled WGS sequence"/>
</dbReference>
<dbReference type="EMBL" id="FTOD01000003">
    <property type="protein sequence ID" value="SIS60418.1"/>
    <property type="molecule type" value="Genomic_DNA"/>
</dbReference>
<dbReference type="Gene3D" id="3.40.190.170">
    <property type="entry name" value="Bacterial extracellular solute-binding protein, family 7"/>
    <property type="match status" value="1"/>
</dbReference>
<dbReference type="PIRSF" id="PIRSF006470">
    <property type="entry name" value="DctB"/>
    <property type="match status" value="1"/>
</dbReference>
<evidence type="ECO:0000313" key="6">
    <source>
        <dbReference type="EMBL" id="SIS60418.1"/>
    </source>
</evidence>
<dbReference type="InterPro" id="IPR038404">
    <property type="entry name" value="TRAP_DctP_sf"/>
</dbReference>
<dbReference type="GO" id="GO:0030288">
    <property type="term" value="C:outer membrane-bounded periplasmic space"/>
    <property type="evidence" value="ECO:0007669"/>
    <property type="project" value="InterPro"/>
</dbReference>
<feature type="signal peptide" evidence="5">
    <location>
        <begin position="1"/>
        <end position="17"/>
    </location>
</feature>
<organism evidence="6 7">
    <name type="scientific">Kroppenstedtia eburnea</name>
    <dbReference type="NCBI Taxonomy" id="714067"/>
    <lineage>
        <taxon>Bacteria</taxon>
        <taxon>Bacillati</taxon>
        <taxon>Bacillota</taxon>
        <taxon>Bacilli</taxon>
        <taxon>Bacillales</taxon>
        <taxon>Thermoactinomycetaceae</taxon>
        <taxon>Kroppenstedtia</taxon>
    </lineage>
</organism>
<dbReference type="OrthoDB" id="9776801at2"/>
<reference evidence="7" key="1">
    <citation type="submission" date="2017-01" db="EMBL/GenBank/DDBJ databases">
        <authorList>
            <person name="Varghese N."/>
            <person name="Submissions S."/>
        </authorList>
    </citation>
    <scope>NUCLEOTIDE SEQUENCE [LARGE SCALE GENOMIC DNA]</scope>
    <source>
        <strain evidence="7">DSM 45196</strain>
    </source>
</reference>
<keyword evidence="3 5" id="KW-0732">Signal</keyword>
<evidence type="ECO:0000256" key="1">
    <source>
        <dbReference type="ARBA" id="ARBA00009023"/>
    </source>
</evidence>
<protein>
    <submittedName>
        <fullName evidence="6">C4-dicarboxylate-binding protein DctP</fullName>
    </submittedName>
</protein>
<keyword evidence="4" id="KW-0175">Coiled coil</keyword>
<dbReference type="Pfam" id="PF03480">
    <property type="entry name" value="DctP"/>
    <property type="match status" value="1"/>
</dbReference>
<dbReference type="PANTHER" id="PTHR33376">
    <property type="match status" value="1"/>
</dbReference>
<evidence type="ECO:0000256" key="3">
    <source>
        <dbReference type="ARBA" id="ARBA00022729"/>
    </source>
</evidence>